<organism evidence="3 4">
    <name type="scientific">Hymenobacter profundi</name>
    <dbReference type="NCBI Taxonomy" id="1982110"/>
    <lineage>
        <taxon>Bacteria</taxon>
        <taxon>Pseudomonadati</taxon>
        <taxon>Bacteroidota</taxon>
        <taxon>Cytophagia</taxon>
        <taxon>Cytophagales</taxon>
        <taxon>Hymenobacteraceae</taxon>
        <taxon>Hymenobacter</taxon>
    </lineage>
</organism>
<dbReference type="Proteomes" id="UP000826188">
    <property type="component" value="Unassembled WGS sequence"/>
</dbReference>
<keyword evidence="2" id="KW-0472">Membrane</keyword>
<feature type="compositionally biased region" description="Acidic residues" evidence="1">
    <location>
        <begin position="461"/>
        <end position="471"/>
    </location>
</feature>
<reference evidence="3 4" key="1">
    <citation type="submission" date="2021-07" db="EMBL/GenBank/DDBJ databases">
        <title>Hymenobacter profundi sp. nov., isolated from deep-sea water.</title>
        <authorList>
            <person name="Kim M.K."/>
        </authorList>
    </citation>
    <scope>NUCLEOTIDE SEQUENCE [LARGE SCALE GENOMIC DNA]</scope>
    <source>
        <strain evidence="3 4">M2</strain>
    </source>
</reference>
<feature type="region of interest" description="Disordered" evidence="1">
    <location>
        <begin position="360"/>
        <end position="381"/>
    </location>
</feature>
<feature type="transmembrane region" description="Helical" evidence="2">
    <location>
        <begin position="391"/>
        <end position="409"/>
    </location>
</feature>
<evidence type="ECO:0000313" key="3">
    <source>
        <dbReference type="EMBL" id="MBW3129318.1"/>
    </source>
</evidence>
<proteinExistence type="predicted"/>
<sequence>MVHCFLFAPFADAARQRQYEAVCEVLEAEVAAPTTLLLGNLDVAGIALDAVVVRPRSITALVLEPGSGHLSVPTLEYGAWKLNGQPLPSRAAADNPFDQYQQQQAALAAWLSKELHRPAAELPPLTGMVLFEAPLSFGPEVERQLRHYPGAGDFQLLSNAQLLPRRLWQLAHPELLLAEHELLAWADRLTALYQDEDPANEATPATNAEADGYWTRKLRQLWGWLGAEDVPADPPYGAPSPTSLAEQQQEQVRLEQLRRELQQQLAQQQQTAAARESVQAKELEQLRQQVAQAGQSDAARRAEQQEQALEEALRTVRAEAAARNQELDARIQQLGQLLEQLRHSTLTPAPTPMVEVPLTVSAQPQRPSASRTPPPPGRVAKSQKLVRLERVALLVLVLLLGLVAGIWGVKHFTRPTTRPHAPTRSVRHRTPPVEEEVMMAPDSAETSDSVETLPASPEPAILEEEELEPQDPDQIMHTPSDSIARALQNE</sequence>
<gene>
    <name evidence="3" type="ORF">KYK14_12205</name>
</gene>
<keyword evidence="2" id="KW-1133">Transmembrane helix</keyword>
<accession>A0ABS6X0F1</accession>
<feature type="compositionally biased region" description="Polar residues" evidence="1">
    <location>
        <begin position="360"/>
        <end position="371"/>
    </location>
</feature>
<evidence type="ECO:0008006" key="5">
    <source>
        <dbReference type="Google" id="ProtNLM"/>
    </source>
</evidence>
<feature type="region of interest" description="Disordered" evidence="1">
    <location>
        <begin position="230"/>
        <end position="250"/>
    </location>
</feature>
<keyword evidence="2" id="KW-0812">Transmembrane</keyword>
<keyword evidence="4" id="KW-1185">Reference proteome</keyword>
<evidence type="ECO:0000313" key="4">
    <source>
        <dbReference type="Proteomes" id="UP000826188"/>
    </source>
</evidence>
<evidence type="ECO:0000256" key="1">
    <source>
        <dbReference type="SAM" id="MobiDB-lite"/>
    </source>
</evidence>
<feature type="region of interest" description="Disordered" evidence="1">
    <location>
        <begin position="438"/>
        <end position="490"/>
    </location>
</feature>
<evidence type="ECO:0000256" key="2">
    <source>
        <dbReference type="SAM" id="Phobius"/>
    </source>
</evidence>
<comment type="caution">
    <text evidence="3">The sequence shown here is derived from an EMBL/GenBank/DDBJ whole genome shotgun (WGS) entry which is preliminary data.</text>
</comment>
<dbReference type="EMBL" id="JAHWGL010000047">
    <property type="protein sequence ID" value="MBW3129318.1"/>
    <property type="molecule type" value="Genomic_DNA"/>
</dbReference>
<dbReference type="RefSeq" id="WP_219159131.1">
    <property type="nucleotide sequence ID" value="NZ_JAHWGL010000047.1"/>
</dbReference>
<protein>
    <recommendedName>
        <fullName evidence="5">NERD domain-containing protein</fullName>
    </recommendedName>
</protein>
<name>A0ABS6X0F1_9BACT</name>